<name>A0ABC8UXC5_9AQUA</name>
<dbReference type="AlphaFoldDB" id="A0ABC8UXC5"/>
<dbReference type="Proteomes" id="UP001642360">
    <property type="component" value="Unassembled WGS sequence"/>
</dbReference>
<proteinExistence type="predicted"/>
<reference evidence="1 2" key="1">
    <citation type="submission" date="2024-02" db="EMBL/GenBank/DDBJ databases">
        <authorList>
            <person name="Vignale AGUSTIN F."/>
            <person name="Sosa J E."/>
            <person name="Modenutti C."/>
        </authorList>
    </citation>
    <scope>NUCLEOTIDE SEQUENCE [LARGE SCALE GENOMIC DNA]</scope>
</reference>
<keyword evidence="2" id="KW-1185">Reference proteome</keyword>
<gene>
    <name evidence="1" type="ORF">ILEXP_LOCUS56136</name>
</gene>
<evidence type="ECO:0000313" key="1">
    <source>
        <dbReference type="EMBL" id="CAK9185715.1"/>
    </source>
</evidence>
<organism evidence="1 2">
    <name type="scientific">Ilex paraguariensis</name>
    <name type="common">yerba mate</name>
    <dbReference type="NCBI Taxonomy" id="185542"/>
    <lineage>
        <taxon>Eukaryota</taxon>
        <taxon>Viridiplantae</taxon>
        <taxon>Streptophyta</taxon>
        <taxon>Embryophyta</taxon>
        <taxon>Tracheophyta</taxon>
        <taxon>Spermatophyta</taxon>
        <taxon>Magnoliopsida</taxon>
        <taxon>eudicotyledons</taxon>
        <taxon>Gunneridae</taxon>
        <taxon>Pentapetalae</taxon>
        <taxon>asterids</taxon>
        <taxon>campanulids</taxon>
        <taxon>Aquifoliales</taxon>
        <taxon>Aquifoliaceae</taxon>
        <taxon>Ilex</taxon>
    </lineage>
</organism>
<feature type="non-terminal residue" evidence="1">
    <location>
        <position position="1"/>
    </location>
</feature>
<protein>
    <submittedName>
        <fullName evidence="1">Uncharacterized protein</fullName>
    </submittedName>
</protein>
<comment type="caution">
    <text evidence="1">The sequence shown here is derived from an EMBL/GenBank/DDBJ whole genome shotgun (WGS) entry which is preliminary data.</text>
</comment>
<sequence length="137" mass="15637">KFDRLDKLTNAFHALKTKSGAYDTADGHQFFPFKRYGKLRSYRQVVNEVDNDIWVPTFALSTLFLNNLNSPKFIARCVELCIKQQGIEASRKYITAFIVYAPKVPPNYVFADQGGEGLRVVWCRTSSQTDFFKAAPT</sequence>
<dbReference type="EMBL" id="CAUOFW020009399">
    <property type="protein sequence ID" value="CAK9185715.1"/>
    <property type="molecule type" value="Genomic_DNA"/>
</dbReference>
<evidence type="ECO:0000313" key="2">
    <source>
        <dbReference type="Proteomes" id="UP001642360"/>
    </source>
</evidence>
<accession>A0ABC8UXC5</accession>